<dbReference type="GO" id="GO:0005615">
    <property type="term" value="C:extracellular space"/>
    <property type="evidence" value="ECO:0007669"/>
    <property type="project" value="TreeGrafter"/>
</dbReference>
<protein>
    <submittedName>
        <fullName evidence="6">Cuticle protein-like</fullName>
    </submittedName>
</protein>
<dbReference type="OrthoDB" id="7471083at2759"/>
<evidence type="ECO:0000313" key="6">
    <source>
        <dbReference type="RefSeq" id="XP_023939928.2"/>
    </source>
</evidence>
<dbReference type="GO" id="GO:0031012">
    <property type="term" value="C:extracellular matrix"/>
    <property type="evidence" value="ECO:0007669"/>
    <property type="project" value="TreeGrafter"/>
</dbReference>
<dbReference type="InterPro" id="IPR031311">
    <property type="entry name" value="CHIT_BIND_RR_consensus"/>
</dbReference>
<keyword evidence="2 4" id="KW-0732">Signal</keyword>
<evidence type="ECO:0000256" key="4">
    <source>
        <dbReference type="SAM" id="SignalP"/>
    </source>
</evidence>
<dbReference type="PROSITE" id="PS00233">
    <property type="entry name" value="CHIT_BIND_RR_1"/>
    <property type="match status" value="1"/>
</dbReference>
<reference evidence="6" key="1">
    <citation type="submission" date="2025-08" db="UniProtKB">
        <authorList>
            <consortium name="RefSeq"/>
        </authorList>
    </citation>
    <scope>IDENTIFICATION</scope>
</reference>
<dbReference type="PANTHER" id="PTHR12236:SF95">
    <property type="entry name" value="CUTICULAR PROTEIN 76BD, ISOFORM C-RELATED"/>
    <property type="match status" value="1"/>
</dbReference>
<dbReference type="Pfam" id="PF00379">
    <property type="entry name" value="Chitin_bind_4"/>
    <property type="match status" value="1"/>
</dbReference>
<dbReference type="InterPro" id="IPR000618">
    <property type="entry name" value="Insect_cuticle"/>
</dbReference>
<dbReference type="AlphaFoldDB" id="A0A6J1N4K3"/>
<evidence type="ECO:0000256" key="1">
    <source>
        <dbReference type="ARBA" id="ARBA00022460"/>
    </source>
</evidence>
<dbReference type="KEGG" id="bany:112047153"/>
<proteinExistence type="predicted"/>
<evidence type="ECO:0000313" key="5">
    <source>
        <dbReference type="Proteomes" id="UP001652582"/>
    </source>
</evidence>
<organism evidence="5 6">
    <name type="scientific">Bicyclus anynana</name>
    <name type="common">Squinting bush brown butterfly</name>
    <dbReference type="NCBI Taxonomy" id="110368"/>
    <lineage>
        <taxon>Eukaryota</taxon>
        <taxon>Metazoa</taxon>
        <taxon>Ecdysozoa</taxon>
        <taxon>Arthropoda</taxon>
        <taxon>Hexapoda</taxon>
        <taxon>Insecta</taxon>
        <taxon>Pterygota</taxon>
        <taxon>Neoptera</taxon>
        <taxon>Endopterygota</taxon>
        <taxon>Lepidoptera</taxon>
        <taxon>Glossata</taxon>
        <taxon>Ditrysia</taxon>
        <taxon>Papilionoidea</taxon>
        <taxon>Nymphalidae</taxon>
        <taxon>Satyrinae</taxon>
        <taxon>Satyrini</taxon>
        <taxon>Mycalesina</taxon>
        <taxon>Bicyclus</taxon>
    </lineage>
</organism>
<dbReference type="GO" id="GO:0042302">
    <property type="term" value="F:structural constituent of cuticle"/>
    <property type="evidence" value="ECO:0007669"/>
    <property type="project" value="UniProtKB-UniRule"/>
</dbReference>
<dbReference type="GeneID" id="112047153"/>
<dbReference type="RefSeq" id="XP_023939928.2">
    <property type="nucleotide sequence ID" value="XM_024084160.2"/>
</dbReference>
<dbReference type="PROSITE" id="PS51155">
    <property type="entry name" value="CHIT_BIND_RR_2"/>
    <property type="match status" value="1"/>
</dbReference>
<dbReference type="PRINTS" id="PR00947">
    <property type="entry name" value="CUTICLE"/>
</dbReference>
<evidence type="ECO:0000256" key="3">
    <source>
        <dbReference type="PROSITE-ProRule" id="PRU00497"/>
    </source>
</evidence>
<dbReference type="Proteomes" id="UP001652582">
    <property type="component" value="Chromosome 20"/>
</dbReference>
<feature type="signal peptide" evidence="4">
    <location>
        <begin position="1"/>
        <end position="19"/>
    </location>
</feature>
<gene>
    <name evidence="6" type="primary">LOC112047153</name>
</gene>
<feature type="chain" id="PRO_5045781927" evidence="4">
    <location>
        <begin position="20"/>
        <end position="354"/>
    </location>
</feature>
<dbReference type="InterPro" id="IPR051217">
    <property type="entry name" value="Insect_Cuticle_Struc_Prot"/>
</dbReference>
<sequence length="354" mass="38494">MKCLAAITCLLALSASSKADGLYGAEVYAPGHASADYYTYPRYAFEYAVRDPHTGDNKAQWEKRDGDVVRGAYSLVEPDGSLRVVEYRADDKSGFNAVVKRIGPNLHPVAAPIYKAPLPVIGYKSELPISVGPVAGLEKLANAPLLNGPYLGGLASSHSNLYKAPVVVKEILPAPIFKEPIVPLPIIKEPIIPYPIIKEPYLPIYKPIIKEPYLSAPILKEQYLPAPILKEQYLPAPILKEQILPAPIVKGPIYPEPYLGPIVKQPWLSTPVYPSYPAIKAPILPSVPLYKGGYDFGLIGKGLLGDKGLGLYDYKGLGLYDYKGLGLNDYKGLGLNDYKGLGLNDYKGYGGYGH</sequence>
<evidence type="ECO:0000256" key="2">
    <source>
        <dbReference type="ARBA" id="ARBA00022729"/>
    </source>
</evidence>
<dbReference type="PANTHER" id="PTHR12236">
    <property type="entry name" value="STRUCTURAL CONTITUENT OF CUTICLE"/>
    <property type="match status" value="1"/>
</dbReference>
<keyword evidence="1 3" id="KW-0193">Cuticle</keyword>
<keyword evidence="5" id="KW-1185">Reference proteome</keyword>
<accession>A0A6J1N4K3</accession>
<name>A0A6J1N4K3_BICAN</name>